<feature type="compositionally biased region" description="Basic and acidic residues" evidence="1">
    <location>
        <begin position="160"/>
        <end position="170"/>
    </location>
</feature>
<evidence type="ECO:0000256" key="1">
    <source>
        <dbReference type="SAM" id="MobiDB-lite"/>
    </source>
</evidence>
<feature type="compositionally biased region" description="Basic and acidic residues" evidence="1">
    <location>
        <begin position="70"/>
        <end position="80"/>
    </location>
</feature>
<organism evidence="2 3">
    <name type="scientific">Scylla paramamosain</name>
    <name type="common">Mud crab</name>
    <dbReference type="NCBI Taxonomy" id="85552"/>
    <lineage>
        <taxon>Eukaryota</taxon>
        <taxon>Metazoa</taxon>
        <taxon>Ecdysozoa</taxon>
        <taxon>Arthropoda</taxon>
        <taxon>Crustacea</taxon>
        <taxon>Multicrustacea</taxon>
        <taxon>Malacostraca</taxon>
        <taxon>Eumalacostraca</taxon>
        <taxon>Eucarida</taxon>
        <taxon>Decapoda</taxon>
        <taxon>Pleocyemata</taxon>
        <taxon>Brachyura</taxon>
        <taxon>Eubrachyura</taxon>
        <taxon>Portunoidea</taxon>
        <taxon>Portunidae</taxon>
        <taxon>Portuninae</taxon>
        <taxon>Scylla</taxon>
    </lineage>
</organism>
<feature type="compositionally biased region" description="Acidic residues" evidence="1">
    <location>
        <begin position="209"/>
        <end position="218"/>
    </location>
</feature>
<feature type="compositionally biased region" description="Basic and acidic residues" evidence="1">
    <location>
        <begin position="431"/>
        <end position="444"/>
    </location>
</feature>
<comment type="caution">
    <text evidence="2">The sequence shown here is derived from an EMBL/GenBank/DDBJ whole genome shotgun (WGS) entry which is preliminary data.</text>
</comment>
<protein>
    <submittedName>
        <fullName evidence="2">Uncharacterized protein</fullName>
    </submittedName>
</protein>
<feature type="region of interest" description="Disordered" evidence="1">
    <location>
        <begin position="51"/>
        <end position="241"/>
    </location>
</feature>
<dbReference type="Proteomes" id="UP001487740">
    <property type="component" value="Unassembled WGS sequence"/>
</dbReference>
<evidence type="ECO:0000313" key="3">
    <source>
        <dbReference type="Proteomes" id="UP001487740"/>
    </source>
</evidence>
<feature type="region of interest" description="Disordered" evidence="1">
    <location>
        <begin position="400"/>
        <end position="485"/>
    </location>
</feature>
<proteinExistence type="predicted"/>
<feature type="non-terminal residue" evidence="2">
    <location>
        <position position="485"/>
    </location>
</feature>
<feature type="compositionally biased region" description="Basic and acidic residues" evidence="1">
    <location>
        <begin position="115"/>
        <end position="125"/>
    </location>
</feature>
<accession>A0AAW0SAK1</accession>
<dbReference type="EMBL" id="JARAKH010002705">
    <property type="protein sequence ID" value="KAK8372283.1"/>
    <property type="molecule type" value="Genomic_DNA"/>
</dbReference>
<name>A0AAW0SAK1_SCYPA</name>
<reference evidence="2 3" key="1">
    <citation type="submission" date="2023-03" db="EMBL/GenBank/DDBJ databases">
        <title>High-quality genome of Scylla paramamosain provides insights in environmental adaptation.</title>
        <authorList>
            <person name="Zhang L."/>
        </authorList>
    </citation>
    <scope>NUCLEOTIDE SEQUENCE [LARGE SCALE GENOMIC DNA]</scope>
    <source>
        <strain evidence="2">LZ_2023a</strain>
        <tissue evidence="2">Muscle</tissue>
    </source>
</reference>
<keyword evidence="3" id="KW-1185">Reference proteome</keyword>
<sequence length="485" mass="54501">MADSDLFASDTGDDEDYDVVKDYHMKKKGKDISSSEDEAYADMGLSIRKKRRKLFLGPQPRPSHQAISSKDVKGSDRSSSEDEAFDDIGDTMRKKRRELSQDPQPGPSHQAISSKDVESSDRSSSEDEAFDDIGDAMRKKRRELFQDPQPGPSHQAISSKDVESSDRSSSEDEAFDDIGDAMRKKRRKLFQDPQPGTSHQAISSKGVESSEETLDEEPSTIHHPATDKEAINDSEDDSSPEHLTDIEINHMASAFGKRPLPEMLEDVNLSKEDQAEFLKLFENFATEKFLGSIMKSAVLARPRKKITPRLKKCPIGGCPGRVLNLNRHLSQCHKFLTKVRFLKNEKKECFEREVKKERDNIPISIVKKLLTSEQELGEKSSQLLSDEERQDDPMLQEHEAEDNDAMPLEGLHNQGDLAMEQAVEEQLLSNDGDKESFQHSESEFSKPFSELLPDDLSVGTILSTKTEGRGEDTLLAKPTPSKMYA</sequence>
<feature type="compositionally biased region" description="Polar residues" evidence="1">
    <location>
        <begin position="194"/>
        <end position="207"/>
    </location>
</feature>
<evidence type="ECO:0000313" key="2">
    <source>
        <dbReference type="EMBL" id="KAK8372283.1"/>
    </source>
</evidence>
<dbReference type="AlphaFoldDB" id="A0AAW0SAK1"/>
<gene>
    <name evidence="2" type="ORF">O3P69_016913</name>
</gene>